<dbReference type="Proteomes" id="UP001341840">
    <property type="component" value="Unassembled WGS sequence"/>
</dbReference>
<keyword evidence="1" id="KW-0472">Membrane</keyword>
<comment type="caution">
    <text evidence="2">The sequence shown here is derived from an EMBL/GenBank/DDBJ whole genome shotgun (WGS) entry which is preliminary data.</text>
</comment>
<evidence type="ECO:0000256" key="1">
    <source>
        <dbReference type="SAM" id="Phobius"/>
    </source>
</evidence>
<accession>A0ABU6QQL2</accession>
<name>A0ABU6QQL2_9FABA</name>
<keyword evidence="1" id="KW-1133">Transmembrane helix</keyword>
<gene>
    <name evidence="2" type="ORF">PIB30_077400</name>
</gene>
<proteinExistence type="predicted"/>
<protein>
    <submittedName>
        <fullName evidence="2">Uncharacterized protein</fullName>
    </submittedName>
</protein>
<organism evidence="2 3">
    <name type="scientific">Stylosanthes scabra</name>
    <dbReference type="NCBI Taxonomy" id="79078"/>
    <lineage>
        <taxon>Eukaryota</taxon>
        <taxon>Viridiplantae</taxon>
        <taxon>Streptophyta</taxon>
        <taxon>Embryophyta</taxon>
        <taxon>Tracheophyta</taxon>
        <taxon>Spermatophyta</taxon>
        <taxon>Magnoliopsida</taxon>
        <taxon>eudicotyledons</taxon>
        <taxon>Gunneridae</taxon>
        <taxon>Pentapetalae</taxon>
        <taxon>rosids</taxon>
        <taxon>fabids</taxon>
        <taxon>Fabales</taxon>
        <taxon>Fabaceae</taxon>
        <taxon>Papilionoideae</taxon>
        <taxon>50 kb inversion clade</taxon>
        <taxon>dalbergioids sensu lato</taxon>
        <taxon>Dalbergieae</taxon>
        <taxon>Pterocarpus clade</taxon>
        <taxon>Stylosanthes</taxon>
    </lineage>
</organism>
<evidence type="ECO:0000313" key="3">
    <source>
        <dbReference type="Proteomes" id="UP001341840"/>
    </source>
</evidence>
<sequence>MFKVQWTNVLYLNNVLIFVYLDLHMLIGEEMLMIASQSVDTVSTREATLLFGRATSRPKISRSSTKAEYRAMTTLQEEIVSIHTTASSRAKDPSTFSSNHLL</sequence>
<feature type="transmembrane region" description="Helical" evidence="1">
    <location>
        <begin position="6"/>
        <end position="23"/>
    </location>
</feature>
<keyword evidence="3" id="KW-1185">Reference proteome</keyword>
<evidence type="ECO:0000313" key="2">
    <source>
        <dbReference type="EMBL" id="MED6114138.1"/>
    </source>
</evidence>
<dbReference type="EMBL" id="JASCZI010001040">
    <property type="protein sequence ID" value="MED6114138.1"/>
    <property type="molecule type" value="Genomic_DNA"/>
</dbReference>
<keyword evidence="1" id="KW-0812">Transmembrane</keyword>
<reference evidence="2 3" key="1">
    <citation type="journal article" date="2023" name="Plants (Basel)">
        <title>Bridging the Gap: Combining Genomics and Transcriptomics Approaches to Understand Stylosanthes scabra, an Orphan Legume from the Brazilian Caatinga.</title>
        <authorList>
            <person name="Ferreira-Neto J.R.C."/>
            <person name="da Silva M.D."/>
            <person name="Binneck E."/>
            <person name="de Melo N.F."/>
            <person name="da Silva R.H."/>
            <person name="de Melo A.L.T.M."/>
            <person name="Pandolfi V."/>
            <person name="Bustamante F.O."/>
            <person name="Brasileiro-Vidal A.C."/>
            <person name="Benko-Iseppon A.M."/>
        </authorList>
    </citation>
    <scope>NUCLEOTIDE SEQUENCE [LARGE SCALE GENOMIC DNA]</scope>
    <source>
        <tissue evidence="2">Leaves</tissue>
    </source>
</reference>